<dbReference type="RefSeq" id="XP_022456224.1">
    <property type="nucleotide sequence ID" value="XM_022604679.1"/>
</dbReference>
<evidence type="ECO:0000313" key="4">
    <source>
        <dbReference type="Proteomes" id="UP000019384"/>
    </source>
</evidence>
<evidence type="ECO:0000256" key="2">
    <source>
        <dbReference type="SAM" id="MobiDB-lite"/>
    </source>
</evidence>
<keyword evidence="1" id="KW-0677">Repeat</keyword>
<evidence type="ECO:0000256" key="1">
    <source>
        <dbReference type="ARBA" id="ARBA00022737"/>
    </source>
</evidence>
<keyword evidence="4" id="KW-1185">Reference proteome</keyword>
<dbReference type="InterPro" id="IPR011990">
    <property type="entry name" value="TPR-like_helical_dom_sf"/>
</dbReference>
<dbReference type="OrthoDB" id="185373at2759"/>
<sequence length="576" mass="66252">MLRIRRPCVPRVIVSFGRRSFVGKELPSETSTAPTTPKTAMGIHLSVNRLVIPEIAAFDVRRTVVTDQGVLEAKMLPKKLSDDQIHDRNQTYINDIFNHLSNISTNAVDSRPEVTRSFFVASKPLRKDDISLSQAVVSSRDLNQLVIDLAHCDTPKTPISTSVLPYFFKLMMRTGNPTNFHSVKLFNSLIKYFLDLRELEYSLALFYKMKEGQHRPNTTTYNLFLHNLVTVETHGVNPLKTTRRMLRDMEANNIAADLVTWILVFRVLPDSISKQTLIQMVKDRNIPLDERFTQTILTGLEGQPGEKLVEFLDAYPELNSSNNLVQDYVISRYLVVNDDPRLAWEYLNSKDMRATTRTMNLFVQHSANVGAIANALGYMSLFNQEFGLKPDKQTFRILFSGVLKLGYYQHWRTMLRVIFNRADNVFGNAERLLSTQITKANARALRERKNPNLLDLDSKLSPDEFKLLKTLFLTEIKIDNDKQMKLLRGLFQSPKGRRPLNRKVDKSKSVEYLNQRRNDWLEKRVEFERYIKENGLAALVRRELAAQDFVQGQLLDQLTGGNQGDDSKHEPRETNN</sequence>
<protein>
    <submittedName>
        <fullName evidence="3">Uncharacterized protein</fullName>
    </submittedName>
</protein>
<name>W6MIL5_9ASCO</name>
<dbReference type="InterPro" id="IPR051240">
    <property type="entry name" value="Mito_RNA-Proc/Resp"/>
</dbReference>
<dbReference type="Proteomes" id="UP000019384">
    <property type="component" value="Unassembled WGS sequence"/>
</dbReference>
<evidence type="ECO:0000313" key="3">
    <source>
        <dbReference type="EMBL" id="CDK24207.1"/>
    </source>
</evidence>
<dbReference type="Gene3D" id="1.25.40.10">
    <property type="entry name" value="Tetratricopeptide repeat domain"/>
    <property type="match status" value="1"/>
</dbReference>
<dbReference type="AlphaFoldDB" id="W6MIL5"/>
<dbReference type="EMBL" id="HG793125">
    <property type="protein sequence ID" value="CDK24207.1"/>
    <property type="molecule type" value="Genomic_DNA"/>
</dbReference>
<dbReference type="PANTHER" id="PTHR47933:SF11">
    <property type="entry name" value="PENTATRICOPEPTIDE REPEAT-CONTAINING PROTEIN 2"/>
    <property type="match status" value="1"/>
</dbReference>
<feature type="region of interest" description="Disordered" evidence="2">
    <location>
        <begin position="556"/>
        <end position="576"/>
    </location>
</feature>
<dbReference type="STRING" id="1382522.W6MIL5"/>
<reference evidence="3" key="1">
    <citation type="submission" date="2013-12" db="EMBL/GenBank/DDBJ databases">
        <authorList>
            <person name="Genoscope - CEA"/>
        </authorList>
    </citation>
    <scope>NUCLEOTIDE SEQUENCE</scope>
    <source>
        <strain evidence="3">CBS 1993</strain>
    </source>
</reference>
<feature type="compositionally biased region" description="Basic and acidic residues" evidence="2">
    <location>
        <begin position="565"/>
        <end position="576"/>
    </location>
</feature>
<dbReference type="GO" id="GO:0003729">
    <property type="term" value="F:mRNA binding"/>
    <property type="evidence" value="ECO:0007669"/>
    <property type="project" value="TreeGrafter"/>
</dbReference>
<reference evidence="3" key="2">
    <citation type="submission" date="2014-02" db="EMBL/GenBank/DDBJ databases">
        <title>Complete DNA sequence of /Kuraishia capsulata/ illustrates novel genomic features among budding yeasts (/Saccharomycotina/).</title>
        <authorList>
            <person name="Morales L."/>
            <person name="Noel B."/>
            <person name="Porcel B."/>
            <person name="Marcet-Houben M."/>
            <person name="Hullo M-F."/>
            <person name="Sacerdot C."/>
            <person name="Tekaia F."/>
            <person name="Leh-Louis V."/>
            <person name="Despons L."/>
            <person name="Khanna V."/>
            <person name="Aury J-M."/>
            <person name="Barbe V."/>
            <person name="Couloux A."/>
            <person name="Labadie K."/>
            <person name="Pelletier E."/>
            <person name="Souciet J-L."/>
            <person name="Boekhout T."/>
            <person name="Gabaldon T."/>
            <person name="Wincker P."/>
            <person name="Dujon B."/>
        </authorList>
    </citation>
    <scope>NUCLEOTIDE SEQUENCE</scope>
    <source>
        <strain evidence="3">CBS 1993</strain>
    </source>
</reference>
<dbReference type="PANTHER" id="PTHR47933">
    <property type="entry name" value="PENTATRICOPEPTIDE REPEAT-CONTAINING PROTEIN 1, MITOCHONDRIAL"/>
    <property type="match status" value="1"/>
</dbReference>
<accession>W6MIL5</accession>
<dbReference type="GeneID" id="34517612"/>
<dbReference type="HOGENOM" id="CLU_473311_0_0_1"/>
<proteinExistence type="predicted"/>
<organism evidence="3 4">
    <name type="scientific">Kuraishia capsulata CBS 1993</name>
    <dbReference type="NCBI Taxonomy" id="1382522"/>
    <lineage>
        <taxon>Eukaryota</taxon>
        <taxon>Fungi</taxon>
        <taxon>Dikarya</taxon>
        <taxon>Ascomycota</taxon>
        <taxon>Saccharomycotina</taxon>
        <taxon>Pichiomycetes</taxon>
        <taxon>Pichiales</taxon>
        <taxon>Pichiaceae</taxon>
        <taxon>Kuraishia</taxon>
    </lineage>
</organism>
<gene>
    <name evidence="3" type="ORF">KUCA_T00000167001</name>
</gene>